<accession>A0A6A6V8S7</accession>
<protein>
    <submittedName>
        <fullName evidence="2">Uncharacterized protein</fullName>
    </submittedName>
</protein>
<sequence length="165" mass="18912">MTGNAVTLQVYGIAGLCETLDVRRVEDYRMEDEGRRRNKSEASGRSRKEGTRLGRTHQRPLHLVRLTALKEPLTDHSLHPDLPVRCWWQPMISHCHDMLWSLCLGLPQNAHYTINWTLSDASYPASAGKVAWNDMRHRSRRVSSCRVKNTTEGLVQQCNFVCLEA</sequence>
<organism evidence="2 3">
    <name type="scientific">Sporormia fimetaria CBS 119925</name>
    <dbReference type="NCBI Taxonomy" id="1340428"/>
    <lineage>
        <taxon>Eukaryota</taxon>
        <taxon>Fungi</taxon>
        <taxon>Dikarya</taxon>
        <taxon>Ascomycota</taxon>
        <taxon>Pezizomycotina</taxon>
        <taxon>Dothideomycetes</taxon>
        <taxon>Pleosporomycetidae</taxon>
        <taxon>Pleosporales</taxon>
        <taxon>Sporormiaceae</taxon>
        <taxon>Sporormia</taxon>
    </lineage>
</organism>
<dbReference type="AlphaFoldDB" id="A0A6A6V8S7"/>
<dbReference type="EMBL" id="MU006577">
    <property type="protein sequence ID" value="KAF2746493.1"/>
    <property type="molecule type" value="Genomic_DNA"/>
</dbReference>
<reference evidence="2" key="1">
    <citation type="journal article" date="2020" name="Stud. Mycol.">
        <title>101 Dothideomycetes genomes: a test case for predicting lifestyles and emergence of pathogens.</title>
        <authorList>
            <person name="Haridas S."/>
            <person name="Albert R."/>
            <person name="Binder M."/>
            <person name="Bloem J."/>
            <person name="Labutti K."/>
            <person name="Salamov A."/>
            <person name="Andreopoulos B."/>
            <person name="Baker S."/>
            <person name="Barry K."/>
            <person name="Bills G."/>
            <person name="Bluhm B."/>
            <person name="Cannon C."/>
            <person name="Castanera R."/>
            <person name="Culley D."/>
            <person name="Daum C."/>
            <person name="Ezra D."/>
            <person name="Gonzalez J."/>
            <person name="Henrissat B."/>
            <person name="Kuo A."/>
            <person name="Liang C."/>
            <person name="Lipzen A."/>
            <person name="Lutzoni F."/>
            <person name="Magnuson J."/>
            <person name="Mondo S."/>
            <person name="Nolan M."/>
            <person name="Ohm R."/>
            <person name="Pangilinan J."/>
            <person name="Park H.-J."/>
            <person name="Ramirez L."/>
            <person name="Alfaro M."/>
            <person name="Sun H."/>
            <person name="Tritt A."/>
            <person name="Yoshinaga Y."/>
            <person name="Zwiers L.-H."/>
            <person name="Turgeon B."/>
            <person name="Goodwin S."/>
            <person name="Spatafora J."/>
            <person name="Crous P."/>
            <person name="Grigoriev I."/>
        </authorList>
    </citation>
    <scope>NUCLEOTIDE SEQUENCE</scope>
    <source>
        <strain evidence="2">CBS 119925</strain>
    </source>
</reference>
<gene>
    <name evidence="2" type="ORF">M011DRAFT_85229</name>
</gene>
<feature type="compositionally biased region" description="Basic and acidic residues" evidence="1">
    <location>
        <begin position="30"/>
        <end position="52"/>
    </location>
</feature>
<evidence type="ECO:0000256" key="1">
    <source>
        <dbReference type="SAM" id="MobiDB-lite"/>
    </source>
</evidence>
<feature type="region of interest" description="Disordered" evidence="1">
    <location>
        <begin position="30"/>
        <end position="56"/>
    </location>
</feature>
<evidence type="ECO:0000313" key="3">
    <source>
        <dbReference type="Proteomes" id="UP000799440"/>
    </source>
</evidence>
<keyword evidence="3" id="KW-1185">Reference proteome</keyword>
<dbReference type="Proteomes" id="UP000799440">
    <property type="component" value="Unassembled WGS sequence"/>
</dbReference>
<proteinExistence type="predicted"/>
<name>A0A6A6V8S7_9PLEO</name>
<evidence type="ECO:0000313" key="2">
    <source>
        <dbReference type="EMBL" id="KAF2746493.1"/>
    </source>
</evidence>